<comment type="caution">
    <text evidence="1">The sequence shown here is derived from an EMBL/GenBank/DDBJ whole genome shotgun (WGS) entry which is preliminary data.</text>
</comment>
<evidence type="ECO:0008006" key="3">
    <source>
        <dbReference type="Google" id="ProtNLM"/>
    </source>
</evidence>
<dbReference type="OrthoDB" id="3174593at2"/>
<evidence type="ECO:0000313" key="2">
    <source>
        <dbReference type="Proteomes" id="UP000294644"/>
    </source>
</evidence>
<evidence type="ECO:0000313" key="1">
    <source>
        <dbReference type="EMBL" id="TDE05825.1"/>
    </source>
</evidence>
<protein>
    <recommendedName>
        <fullName evidence="3">XRE family transcriptional regulator</fullName>
    </recommendedName>
</protein>
<dbReference type="AlphaFoldDB" id="A0A4R5D5X1"/>
<dbReference type="SUPFAM" id="SSF47413">
    <property type="entry name" value="lambda repressor-like DNA-binding domains"/>
    <property type="match status" value="1"/>
</dbReference>
<dbReference type="Gene3D" id="1.10.260.40">
    <property type="entry name" value="lambda repressor-like DNA-binding domains"/>
    <property type="match status" value="1"/>
</dbReference>
<dbReference type="EMBL" id="SMFN01000005">
    <property type="protein sequence ID" value="TDE05825.1"/>
    <property type="molecule type" value="Genomic_DNA"/>
</dbReference>
<dbReference type="Proteomes" id="UP000294644">
    <property type="component" value="Unassembled WGS sequence"/>
</dbReference>
<name>A0A4R5D5X1_9FLAO</name>
<sequence>MKTEKELIPKMKFGIIYFIQEQRNNRNWSNDLLLEKLEISQKELDKVMENKEPIAASFAKKLSIIFSTSAEYWINIDKNYRNWLINSGNY</sequence>
<reference evidence="1 2" key="1">
    <citation type="submission" date="2019-03" db="EMBL/GenBank/DDBJ databases">
        <title>Flavobacterium LB-D12 sp. nov., isolated from arctic soil.</title>
        <authorList>
            <person name="Chaudhary D.K."/>
        </authorList>
    </citation>
    <scope>NUCLEOTIDE SEQUENCE [LARGE SCALE GENOMIC DNA]</scope>
    <source>
        <strain evidence="1 2">LB-D12</strain>
    </source>
</reference>
<dbReference type="InterPro" id="IPR010982">
    <property type="entry name" value="Lambda_DNA-bd_dom_sf"/>
</dbReference>
<gene>
    <name evidence="1" type="ORF">E0F91_06430</name>
</gene>
<proteinExistence type="predicted"/>
<accession>A0A4R5D5X1</accession>
<organism evidence="1 2">
    <name type="scientific">Flavobacterium sandaracinum</name>
    <dbReference type="NCBI Taxonomy" id="2541733"/>
    <lineage>
        <taxon>Bacteria</taxon>
        <taxon>Pseudomonadati</taxon>
        <taxon>Bacteroidota</taxon>
        <taxon>Flavobacteriia</taxon>
        <taxon>Flavobacteriales</taxon>
        <taxon>Flavobacteriaceae</taxon>
        <taxon>Flavobacterium</taxon>
    </lineage>
</organism>
<keyword evidence="2" id="KW-1185">Reference proteome</keyword>
<dbReference type="RefSeq" id="WP_132065496.1">
    <property type="nucleotide sequence ID" value="NZ_SMFN01000005.1"/>
</dbReference>
<dbReference type="GO" id="GO:0003677">
    <property type="term" value="F:DNA binding"/>
    <property type="evidence" value="ECO:0007669"/>
    <property type="project" value="InterPro"/>
</dbReference>